<dbReference type="SMART" id="SM00671">
    <property type="entry name" value="SEL1"/>
    <property type="match status" value="3"/>
</dbReference>
<dbReference type="Pfam" id="PF08238">
    <property type="entry name" value="Sel1"/>
    <property type="match status" value="4"/>
</dbReference>
<feature type="region of interest" description="Disordered" evidence="1">
    <location>
        <begin position="328"/>
        <end position="362"/>
    </location>
</feature>
<feature type="compositionally biased region" description="Basic and acidic residues" evidence="1">
    <location>
        <begin position="338"/>
        <end position="362"/>
    </location>
</feature>
<feature type="compositionally biased region" description="Low complexity" evidence="1">
    <location>
        <begin position="770"/>
        <end position="781"/>
    </location>
</feature>
<feature type="compositionally biased region" description="Low complexity" evidence="1">
    <location>
        <begin position="788"/>
        <end position="808"/>
    </location>
</feature>
<accession>A0A0V0QV62</accession>
<feature type="region of interest" description="Disordered" evidence="1">
    <location>
        <begin position="1"/>
        <end position="30"/>
    </location>
</feature>
<keyword evidence="3" id="KW-1185">Reference proteome</keyword>
<organism evidence="2 3">
    <name type="scientific">Pseudocohnilembus persalinus</name>
    <name type="common">Ciliate</name>
    <dbReference type="NCBI Taxonomy" id="266149"/>
    <lineage>
        <taxon>Eukaryota</taxon>
        <taxon>Sar</taxon>
        <taxon>Alveolata</taxon>
        <taxon>Ciliophora</taxon>
        <taxon>Intramacronucleata</taxon>
        <taxon>Oligohymenophorea</taxon>
        <taxon>Scuticociliatia</taxon>
        <taxon>Philasterida</taxon>
        <taxon>Pseudocohnilembidae</taxon>
        <taxon>Pseudocohnilembus</taxon>
    </lineage>
</organism>
<evidence type="ECO:0000313" key="3">
    <source>
        <dbReference type="Proteomes" id="UP000054937"/>
    </source>
</evidence>
<sequence>MSKNTQSHLNIKGQTKSTSPKNKNKLKTQNSNLDIKTIKIPKAQQIIIQSGIQKQKLLNKLKNCEKDQIVEQIISQQKQIKTLQEKNLKLDMKNKNFIYSLEKKEQIKKYPVSDQVWLQKLAQKTQNYFNEIQRQSSLFNNKNSLKKYQQFQQSANLLGNASSNNQKIKNSPKKTENIFSYFQSTASTQKLTKNQSNFNQSLQVLEQNLNVSNQKSQNQQQQDIKAQNKRINYQNPMRAQSAQHFYNSKNTNKTLQQTSQYLQNPQNSNFKALNEFLLKNNKVRKNFFQTLNDYHNDKQKSIINQNLNDNHREQSNSKERAQKLKYKQQNLNLNFKVPEYKKHQQQKEEKNQKKDRKKQNTEPKTLKKKYIYKYKIEVIEYIIQTVYLINPPKNKKFTSNYPNYYQKEDENDEKKDNDENYQQQENKQDYFQQEKKKRFHKKTSFITYFDIFYNCNQEKMLLQEKEENNLSFNDKYKSQVSEFEKKNKKDIEEQAKNYEFLFDQLWKGNILFNSLEQLGIIIEIFRTLKFQIQEKHQLKENFEINSLQINETILGAYQTSKKSTFNIEEVLKVIFYYANQGENYAQHALAYLYFYGDKNIDKNYEMAFIWSCKAAKQNNLGGYHILGKLYEQGKGILCNKCLKIWLEEDKQIQDCILCKVVQANPKKALELYKKGGGEFTDVKKLLEKQEEDEEQQKQFQKQLAKIFSNDPVVNKFKLYFDQNPIKYEKIQIKNNLEQIYKHTDITIIKNYIMLQSLTEKALGTEITDISSNSSSSSSDSSSAKKKNSSSNSEKSKSISYQSKKQNSQLPHSIPQYNLEFQEIYENPGHGAYFVNEDGVVFSDHDKKINNKMNEEDFYMDDQEILLIRVDHIQKQLIYCTQKRQFVLPIKYSETKQFHFSCLLSHKEDEIEFGGCQEIRLKQYNYAPSIFSIGQLYSQGQGVKFSKEKVIKYTQIAKDLGYPEAYYQLGIFLENGLINKKFDHTEALKHYFYAANKNHYKSMKKIEFFAQTGKGLSKPSQQLKKVWTQKIINLESGMYYGFISKSLNSKGLNLYHQIQQILEDIK</sequence>
<evidence type="ECO:0000313" key="2">
    <source>
        <dbReference type="EMBL" id="KRX06139.1"/>
    </source>
</evidence>
<feature type="region of interest" description="Disordered" evidence="1">
    <location>
        <begin position="768"/>
        <end position="809"/>
    </location>
</feature>
<gene>
    <name evidence="2" type="ORF">PPERSA_00019</name>
</gene>
<dbReference type="Proteomes" id="UP000054937">
    <property type="component" value="Unassembled WGS sequence"/>
</dbReference>
<comment type="caution">
    <text evidence="2">The sequence shown here is derived from an EMBL/GenBank/DDBJ whole genome shotgun (WGS) entry which is preliminary data.</text>
</comment>
<dbReference type="InParanoid" id="A0A0V0QV62"/>
<dbReference type="InterPro" id="IPR006597">
    <property type="entry name" value="Sel1-like"/>
</dbReference>
<dbReference type="SUPFAM" id="SSF81901">
    <property type="entry name" value="HCP-like"/>
    <property type="match status" value="2"/>
</dbReference>
<evidence type="ECO:0000256" key="1">
    <source>
        <dbReference type="SAM" id="MobiDB-lite"/>
    </source>
</evidence>
<proteinExistence type="predicted"/>
<name>A0A0V0QV62_PSEPJ</name>
<dbReference type="Gene3D" id="1.25.40.10">
    <property type="entry name" value="Tetratricopeptide repeat domain"/>
    <property type="match status" value="2"/>
</dbReference>
<dbReference type="AlphaFoldDB" id="A0A0V0QV62"/>
<dbReference type="InterPro" id="IPR011990">
    <property type="entry name" value="TPR-like_helical_dom_sf"/>
</dbReference>
<feature type="compositionally biased region" description="Basic and acidic residues" evidence="1">
    <location>
        <begin position="406"/>
        <end position="418"/>
    </location>
</feature>
<dbReference type="OrthoDB" id="2260164at2759"/>
<feature type="region of interest" description="Disordered" evidence="1">
    <location>
        <begin position="397"/>
        <end position="435"/>
    </location>
</feature>
<protein>
    <submittedName>
        <fullName evidence="2">Uncharacterized protein</fullName>
    </submittedName>
</protein>
<dbReference type="EMBL" id="LDAU01000100">
    <property type="protein sequence ID" value="KRX06139.1"/>
    <property type="molecule type" value="Genomic_DNA"/>
</dbReference>
<reference evidence="2 3" key="1">
    <citation type="journal article" date="2015" name="Sci. Rep.">
        <title>Genome of the facultative scuticociliatosis pathogen Pseudocohnilembus persalinus provides insight into its virulence through horizontal gene transfer.</title>
        <authorList>
            <person name="Xiong J."/>
            <person name="Wang G."/>
            <person name="Cheng J."/>
            <person name="Tian M."/>
            <person name="Pan X."/>
            <person name="Warren A."/>
            <person name="Jiang C."/>
            <person name="Yuan D."/>
            <person name="Miao W."/>
        </authorList>
    </citation>
    <scope>NUCLEOTIDE SEQUENCE [LARGE SCALE GENOMIC DNA]</scope>
    <source>
        <strain evidence="2">36N120E</strain>
    </source>
</reference>